<evidence type="ECO:0000313" key="2">
    <source>
        <dbReference type="Proteomes" id="UP000800094"/>
    </source>
</evidence>
<sequence length="104" mass="11248">MLHLFLLLHVSVSGPLRRDGTTDKLFTAAARRLRQTAKIVGVPNSERETTLPATQKDGSGFTFEELRTTIVRSSVHMTSTAGVLALSAAHSTPHVQHHASIFCG</sequence>
<dbReference type="RefSeq" id="XP_033685497.1">
    <property type="nucleotide sequence ID" value="XM_033828551.1"/>
</dbReference>
<dbReference type="AlphaFoldDB" id="A0A6A6ILY1"/>
<organism evidence="1 2">
    <name type="scientific">Trematosphaeria pertusa</name>
    <dbReference type="NCBI Taxonomy" id="390896"/>
    <lineage>
        <taxon>Eukaryota</taxon>
        <taxon>Fungi</taxon>
        <taxon>Dikarya</taxon>
        <taxon>Ascomycota</taxon>
        <taxon>Pezizomycotina</taxon>
        <taxon>Dothideomycetes</taxon>
        <taxon>Pleosporomycetidae</taxon>
        <taxon>Pleosporales</taxon>
        <taxon>Massarineae</taxon>
        <taxon>Trematosphaeriaceae</taxon>
        <taxon>Trematosphaeria</taxon>
    </lineage>
</organism>
<dbReference type="GeneID" id="54581881"/>
<gene>
    <name evidence="1" type="ORF">BU26DRAFT_517329</name>
</gene>
<dbReference type="Proteomes" id="UP000800094">
    <property type="component" value="Unassembled WGS sequence"/>
</dbReference>
<name>A0A6A6ILY1_9PLEO</name>
<keyword evidence="2" id="KW-1185">Reference proteome</keyword>
<reference evidence="1" key="1">
    <citation type="journal article" date="2020" name="Stud. Mycol.">
        <title>101 Dothideomycetes genomes: a test case for predicting lifestyles and emergence of pathogens.</title>
        <authorList>
            <person name="Haridas S."/>
            <person name="Albert R."/>
            <person name="Binder M."/>
            <person name="Bloem J."/>
            <person name="Labutti K."/>
            <person name="Salamov A."/>
            <person name="Andreopoulos B."/>
            <person name="Baker S."/>
            <person name="Barry K."/>
            <person name="Bills G."/>
            <person name="Bluhm B."/>
            <person name="Cannon C."/>
            <person name="Castanera R."/>
            <person name="Culley D."/>
            <person name="Daum C."/>
            <person name="Ezra D."/>
            <person name="Gonzalez J."/>
            <person name="Henrissat B."/>
            <person name="Kuo A."/>
            <person name="Liang C."/>
            <person name="Lipzen A."/>
            <person name="Lutzoni F."/>
            <person name="Magnuson J."/>
            <person name="Mondo S."/>
            <person name="Nolan M."/>
            <person name="Ohm R."/>
            <person name="Pangilinan J."/>
            <person name="Park H.-J."/>
            <person name="Ramirez L."/>
            <person name="Alfaro M."/>
            <person name="Sun H."/>
            <person name="Tritt A."/>
            <person name="Yoshinaga Y."/>
            <person name="Zwiers L.-H."/>
            <person name="Turgeon B."/>
            <person name="Goodwin S."/>
            <person name="Spatafora J."/>
            <person name="Crous P."/>
            <person name="Grigoriev I."/>
        </authorList>
    </citation>
    <scope>NUCLEOTIDE SEQUENCE</scope>
    <source>
        <strain evidence="1">CBS 122368</strain>
    </source>
</reference>
<accession>A0A6A6ILY1</accession>
<dbReference type="EMBL" id="ML987193">
    <property type="protein sequence ID" value="KAF2250493.1"/>
    <property type="molecule type" value="Genomic_DNA"/>
</dbReference>
<protein>
    <submittedName>
        <fullName evidence="1">Uncharacterized protein</fullName>
    </submittedName>
</protein>
<evidence type="ECO:0000313" key="1">
    <source>
        <dbReference type="EMBL" id="KAF2250493.1"/>
    </source>
</evidence>
<proteinExistence type="predicted"/>